<dbReference type="AlphaFoldDB" id="A0A7C8IBP4"/>
<comment type="caution">
    <text evidence="1">The sequence shown here is derived from an EMBL/GenBank/DDBJ whole genome shotgun (WGS) entry which is preliminary data.</text>
</comment>
<protein>
    <submittedName>
        <fullName evidence="1">Uncharacterized protein</fullName>
    </submittedName>
</protein>
<sequence>MIQASAWPPAICKAEDQLTHRLPASPPDKPPPAANGTRLILAHGWPFFLLHVHAHQTLPVQHLLPADNPDAVGAHSSALASAAHKVQIAVDLHAAAQLAHACFRVPACFLAYLSVHAVLDFGYGRPQEHCADNTPYLKSGKTDAFGECFPRLRRTLGTDITQTRCSFDPMYSHPRC</sequence>
<organism evidence="1 2">
    <name type="scientific">Massariosphaeria phaeospora</name>
    <dbReference type="NCBI Taxonomy" id="100035"/>
    <lineage>
        <taxon>Eukaryota</taxon>
        <taxon>Fungi</taxon>
        <taxon>Dikarya</taxon>
        <taxon>Ascomycota</taxon>
        <taxon>Pezizomycotina</taxon>
        <taxon>Dothideomycetes</taxon>
        <taxon>Pleosporomycetidae</taxon>
        <taxon>Pleosporales</taxon>
        <taxon>Pleosporales incertae sedis</taxon>
        <taxon>Massariosphaeria</taxon>
    </lineage>
</organism>
<gene>
    <name evidence="1" type="ORF">BDV95DRAFT_275504</name>
</gene>
<evidence type="ECO:0000313" key="1">
    <source>
        <dbReference type="EMBL" id="KAF2875488.1"/>
    </source>
</evidence>
<dbReference type="Proteomes" id="UP000481861">
    <property type="component" value="Unassembled WGS sequence"/>
</dbReference>
<reference evidence="1 2" key="1">
    <citation type="submission" date="2020-01" db="EMBL/GenBank/DDBJ databases">
        <authorList>
            <consortium name="DOE Joint Genome Institute"/>
            <person name="Haridas S."/>
            <person name="Albert R."/>
            <person name="Binder M."/>
            <person name="Bloem J."/>
            <person name="Labutti K."/>
            <person name="Salamov A."/>
            <person name="Andreopoulos B."/>
            <person name="Baker S.E."/>
            <person name="Barry K."/>
            <person name="Bills G."/>
            <person name="Bluhm B.H."/>
            <person name="Cannon C."/>
            <person name="Castanera R."/>
            <person name="Culley D.E."/>
            <person name="Daum C."/>
            <person name="Ezra D."/>
            <person name="Gonzalez J.B."/>
            <person name="Henrissat B."/>
            <person name="Kuo A."/>
            <person name="Liang C."/>
            <person name="Lipzen A."/>
            <person name="Lutzoni F."/>
            <person name="Magnuson J."/>
            <person name="Mondo S."/>
            <person name="Nolan M."/>
            <person name="Ohm R."/>
            <person name="Pangilinan J."/>
            <person name="Park H.-J.H."/>
            <person name="Ramirez L."/>
            <person name="Alfaro M."/>
            <person name="Sun H."/>
            <person name="Tritt A."/>
            <person name="Yoshinaga Y."/>
            <person name="Zwiers L.-H.L."/>
            <person name="Turgeon B.G."/>
            <person name="Goodwin S.B."/>
            <person name="Spatafora J.W."/>
            <person name="Crous P.W."/>
            <person name="Grigoriev I.V."/>
        </authorList>
    </citation>
    <scope>NUCLEOTIDE SEQUENCE [LARGE SCALE GENOMIC DNA]</scope>
    <source>
        <strain evidence="1 2">CBS 611.86</strain>
    </source>
</reference>
<evidence type="ECO:0000313" key="2">
    <source>
        <dbReference type="Proteomes" id="UP000481861"/>
    </source>
</evidence>
<proteinExistence type="predicted"/>
<dbReference type="EMBL" id="JAADJZ010000004">
    <property type="protein sequence ID" value="KAF2875488.1"/>
    <property type="molecule type" value="Genomic_DNA"/>
</dbReference>
<keyword evidence="2" id="KW-1185">Reference proteome</keyword>
<accession>A0A7C8IBP4</accession>
<name>A0A7C8IBP4_9PLEO</name>